<comment type="caution">
    <text evidence="5">Lacks conserved residue(s) required for the propagation of feature annotation.</text>
</comment>
<feature type="binding site" evidence="5">
    <location>
        <position position="92"/>
    </location>
    <ligand>
        <name>AMP</name>
        <dbReference type="ChEBI" id="CHEBI:456215"/>
    </ligand>
</feature>
<proteinExistence type="inferred from homology"/>
<dbReference type="UniPathway" id="UPA00588">
    <property type="reaction ID" value="UER00649"/>
</dbReference>
<feature type="region of interest" description="NMP" evidence="5">
    <location>
        <begin position="30"/>
        <end position="59"/>
    </location>
</feature>
<dbReference type="Pfam" id="PF00406">
    <property type="entry name" value="ADK"/>
    <property type="match status" value="1"/>
</dbReference>
<sequence length="179" mass="20348">MKVLFLGSIGSGKSTQAQILADLLKYSYIRSGDLVREKAGENSLEGLSCKDALEKGLLAPDEIVAKLVKERLNQMNNPKGIIFDGYIRRLSQLEVFNPGYDKVIYLSIPEELVRERLEKRERFDDTPDVIENRLKVYHTETEPLIGYFKNKEVLETVDASGSIEDVTEKLKKVLNIQDE</sequence>
<dbReference type="CDD" id="cd01428">
    <property type="entry name" value="ADK"/>
    <property type="match status" value="1"/>
</dbReference>
<dbReference type="GO" id="GO:0005524">
    <property type="term" value="F:ATP binding"/>
    <property type="evidence" value="ECO:0007669"/>
    <property type="project" value="UniProtKB-UniRule"/>
</dbReference>
<dbReference type="SUPFAM" id="SSF52540">
    <property type="entry name" value="P-loop containing nucleoside triphosphate hydrolases"/>
    <property type="match status" value="1"/>
</dbReference>
<keyword evidence="5 7" id="KW-0067">ATP-binding</keyword>
<reference evidence="8 9" key="1">
    <citation type="journal article" date="2015" name="Nature">
        <title>rRNA introns, odd ribosomes, and small enigmatic genomes across a large radiation of phyla.</title>
        <authorList>
            <person name="Brown C.T."/>
            <person name="Hug L.A."/>
            <person name="Thomas B.C."/>
            <person name="Sharon I."/>
            <person name="Castelle C.J."/>
            <person name="Singh A."/>
            <person name="Wilkins M.J."/>
            <person name="Williams K.H."/>
            <person name="Banfield J.F."/>
        </authorList>
    </citation>
    <scope>NUCLEOTIDE SEQUENCE [LARGE SCALE GENOMIC DNA]</scope>
</reference>
<dbReference type="PRINTS" id="PR00094">
    <property type="entry name" value="ADENYLTKNASE"/>
</dbReference>
<keyword evidence="1 5" id="KW-0808">Transferase</keyword>
<feature type="binding site" evidence="5">
    <location>
        <position position="133"/>
    </location>
    <ligand>
        <name>AMP</name>
        <dbReference type="ChEBI" id="CHEBI:456215"/>
    </ligand>
</feature>
<dbReference type="GO" id="GO:0044209">
    <property type="term" value="P:AMP salvage"/>
    <property type="evidence" value="ECO:0007669"/>
    <property type="project" value="UniProtKB-UniRule"/>
</dbReference>
<comment type="subcellular location">
    <subcellularLocation>
        <location evidence="5 7">Cytoplasm</location>
    </subcellularLocation>
</comment>
<evidence type="ECO:0000256" key="2">
    <source>
        <dbReference type="ARBA" id="ARBA00022727"/>
    </source>
</evidence>
<keyword evidence="2 5" id="KW-0545">Nucleotide biosynthesis</keyword>
<gene>
    <name evidence="5" type="primary">adk</name>
    <name evidence="8" type="ORF">US86_C0001G0343</name>
</gene>
<evidence type="ECO:0000256" key="3">
    <source>
        <dbReference type="ARBA" id="ARBA00022741"/>
    </source>
</evidence>
<feature type="binding site" evidence="5">
    <location>
        <position position="36"/>
    </location>
    <ligand>
        <name>AMP</name>
        <dbReference type="ChEBI" id="CHEBI:456215"/>
    </ligand>
</feature>
<keyword evidence="4 5" id="KW-0418">Kinase</keyword>
<dbReference type="PANTHER" id="PTHR23359">
    <property type="entry name" value="NUCLEOTIDE KINASE"/>
    <property type="match status" value="1"/>
</dbReference>
<dbReference type="Gene3D" id="3.40.50.300">
    <property type="entry name" value="P-loop containing nucleotide triphosphate hydrolases"/>
    <property type="match status" value="1"/>
</dbReference>
<comment type="function">
    <text evidence="5">Catalyzes the reversible transfer of the terminal phosphate group between ATP and AMP. Plays an important role in cellular energy homeostasis and in adenine nucleotide metabolism.</text>
</comment>
<dbReference type="EMBL" id="LBUP01000001">
    <property type="protein sequence ID" value="KKQ67416.1"/>
    <property type="molecule type" value="Genomic_DNA"/>
</dbReference>
<feature type="binding site" evidence="5">
    <location>
        <position position="31"/>
    </location>
    <ligand>
        <name>AMP</name>
        <dbReference type="ChEBI" id="CHEBI:456215"/>
    </ligand>
</feature>
<evidence type="ECO:0000256" key="5">
    <source>
        <dbReference type="HAMAP-Rule" id="MF_00235"/>
    </source>
</evidence>
<feature type="binding site" evidence="5">
    <location>
        <begin position="10"/>
        <end position="15"/>
    </location>
    <ligand>
        <name>ATP</name>
        <dbReference type="ChEBI" id="CHEBI:30616"/>
    </ligand>
</feature>
<comment type="pathway">
    <text evidence="5">Purine metabolism; AMP biosynthesis via salvage pathway; AMP from ADP: step 1/1.</text>
</comment>
<dbReference type="AlphaFoldDB" id="A0A0G0MR49"/>
<evidence type="ECO:0000313" key="9">
    <source>
        <dbReference type="Proteomes" id="UP000034235"/>
    </source>
</evidence>
<dbReference type="HAMAP" id="MF_00235">
    <property type="entry name" value="Adenylate_kinase_Adk"/>
    <property type="match status" value="1"/>
</dbReference>
<dbReference type="InterPro" id="IPR000850">
    <property type="entry name" value="Adenylat/UMP-CMP_kin"/>
</dbReference>
<dbReference type="GO" id="GO:0005737">
    <property type="term" value="C:cytoplasm"/>
    <property type="evidence" value="ECO:0007669"/>
    <property type="project" value="UniProtKB-SubCell"/>
</dbReference>
<accession>A0A0G0MR49</accession>
<feature type="binding site" evidence="5">
    <location>
        <position position="122"/>
    </location>
    <ligand>
        <name>AMP</name>
        <dbReference type="ChEBI" id="CHEBI:456215"/>
    </ligand>
</feature>
<feature type="binding site" evidence="5">
    <location>
        <position position="120"/>
    </location>
    <ligand>
        <name>ATP</name>
        <dbReference type="ChEBI" id="CHEBI:30616"/>
    </ligand>
</feature>
<comment type="caution">
    <text evidence="8">The sequence shown here is derived from an EMBL/GenBank/DDBJ whole genome shotgun (WGS) entry which is preliminary data.</text>
</comment>
<comment type="subunit">
    <text evidence="5 7">Monomer.</text>
</comment>
<keyword evidence="5" id="KW-0963">Cytoplasm</keyword>
<evidence type="ECO:0000256" key="4">
    <source>
        <dbReference type="ARBA" id="ARBA00022777"/>
    </source>
</evidence>
<dbReference type="Proteomes" id="UP000034235">
    <property type="component" value="Unassembled WGS sequence"/>
</dbReference>
<keyword evidence="3 5" id="KW-0547">Nucleotide-binding</keyword>
<evidence type="ECO:0000256" key="1">
    <source>
        <dbReference type="ARBA" id="ARBA00022679"/>
    </source>
</evidence>
<feature type="binding site" evidence="5">
    <location>
        <position position="161"/>
    </location>
    <ligand>
        <name>ATP</name>
        <dbReference type="ChEBI" id="CHEBI:30616"/>
    </ligand>
</feature>
<evidence type="ECO:0000256" key="7">
    <source>
        <dbReference type="RuleBase" id="RU003331"/>
    </source>
</evidence>
<evidence type="ECO:0000256" key="6">
    <source>
        <dbReference type="RuleBase" id="RU003330"/>
    </source>
</evidence>
<dbReference type="InterPro" id="IPR027417">
    <property type="entry name" value="P-loop_NTPase"/>
</dbReference>
<dbReference type="GO" id="GO:0004017">
    <property type="term" value="F:AMP kinase activity"/>
    <property type="evidence" value="ECO:0007669"/>
    <property type="project" value="UniProtKB-UniRule"/>
</dbReference>
<comment type="domain">
    <text evidence="5">Consists of three domains, a large central CORE domain and two small peripheral domains, NMPbind and LID, which undergo movements during catalysis. The LID domain closes over the site of phosphoryl transfer upon ATP binding. Assembling and dissambling the active center during each catalytic cycle provides an effective means to prevent ATP hydrolysis.</text>
</comment>
<dbReference type="EC" id="2.7.4.3" evidence="5 7"/>
<protein>
    <recommendedName>
        <fullName evidence="5 7">Adenylate kinase</fullName>
        <shortName evidence="5">AK</shortName>
        <ecNumber evidence="5 7">2.7.4.3</ecNumber>
    </recommendedName>
    <alternativeName>
        <fullName evidence="5">ATP-AMP transphosphorylase</fullName>
    </alternativeName>
    <alternativeName>
        <fullName evidence="5">ATP:AMP phosphotransferase</fullName>
    </alternativeName>
    <alternativeName>
        <fullName evidence="5">Adenylate monophosphate kinase</fullName>
    </alternativeName>
</protein>
<comment type="similarity">
    <text evidence="5 6">Belongs to the adenylate kinase family.</text>
</comment>
<comment type="catalytic activity">
    <reaction evidence="5 7">
        <text>AMP + ATP = 2 ADP</text>
        <dbReference type="Rhea" id="RHEA:12973"/>
        <dbReference type="ChEBI" id="CHEBI:30616"/>
        <dbReference type="ChEBI" id="CHEBI:456215"/>
        <dbReference type="ChEBI" id="CHEBI:456216"/>
        <dbReference type="EC" id="2.7.4.3"/>
    </reaction>
</comment>
<organism evidence="8 9">
    <name type="scientific">Candidatus Daviesbacteria bacterium GW2011_GWA2_38_24</name>
    <dbReference type="NCBI Taxonomy" id="1618422"/>
    <lineage>
        <taxon>Bacteria</taxon>
        <taxon>Candidatus Daviesiibacteriota</taxon>
    </lineage>
</organism>
<evidence type="ECO:0000313" key="8">
    <source>
        <dbReference type="EMBL" id="KKQ67416.1"/>
    </source>
</evidence>
<name>A0A0G0MR49_9BACT</name>